<evidence type="ECO:0000313" key="3">
    <source>
        <dbReference type="EMBL" id="GAA2799902.1"/>
    </source>
</evidence>
<dbReference type="Pfam" id="PF11716">
    <property type="entry name" value="MDMPI_N"/>
    <property type="match status" value="1"/>
</dbReference>
<reference evidence="3 4" key="1">
    <citation type="journal article" date="2019" name="Int. J. Syst. Evol. Microbiol.">
        <title>The Global Catalogue of Microorganisms (GCM) 10K type strain sequencing project: providing services to taxonomists for standard genome sequencing and annotation.</title>
        <authorList>
            <consortium name="The Broad Institute Genomics Platform"/>
            <consortium name="The Broad Institute Genome Sequencing Center for Infectious Disease"/>
            <person name="Wu L."/>
            <person name="Ma J."/>
        </authorList>
    </citation>
    <scope>NUCLEOTIDE SEQUENCE [LARGE SCALE GENOMIC DNA]</scope>
    <source>
        <strain evidence="3 4">JCM 9383</strain>
    </source>
</reference>
<accession>A0ABN3VFH5</accession>
<name>A0ABN3VFH5_9PSEU</name>
<organism evidence="3 4">
    <name type="scientific">Saccharopolyspora taberi</name>
    <dbReference type="NCBI Taxonomy" id="60895"/>
    <lineage>
        <taxon>Bacteria</taxon>
        <taxon>Bacillati</taxon>
        <taxon>Actinomycetota</taxon>
        <taxon>Actinomycetes</taxon>
        <taxon>Pseudonocardiales</taxon>
        <taxon>Pseudonocardiaceae</taxon>
        <taxon>Saccharopolyspora</taxon>
    </lineage>
</organism>
<dbReference type="Proteomes" id="UP001500979">
    <property type="component" value="Unassembled WGS sequence"/>
</dbReference>
<gene>
    <name evidence="3" type="ORF">GCM10010470_38750</name>
</gene>
<dbReference type="EMBL" id="BAAAUX010000016">
    <property type="protein sequence ID" value="GAA2799902.1"/>
    <property type="molecule type" value="Genomic_DNA"/>
</dbReference>
<keyword evidence="4" id="KW-1185">Reference proteome</keyword>
<sequence>MPVDHGRMLDLLAIEGQLLTAATHDAHEDLPVPGTPGRTVGQTVGNLGDLCEDALSWMGASEQTASRWGARRPDGGLSGLTGRFTARLADLLAEFGTRSPDEPCATWWPEDHSVGFWLRRMLHATTVHRVDVQVAAGVPMTSIDIAQAVDGIDEALRLWFGYRLPALGISATRSCSVAVSAGGRTWCASAKQRRLEARPAGSGAECEPVATATLGGEPDAVYLWLWGRLPDRAVEVEGDLDAIAQLWGLLRLATW</sequence>
<feature type="domain" description="MDMPI C-terminal" evidence="1">
    <location>
        <begin position="148"/>
        <end position="244"/>
    </location>
</feature>
<dbReference type="Pfam" id="PF07398">
    <property type="entry name" value="MDMPI_C"/>
    <property type="match status" value="1"/>
</dbReference>
<protein>
    <submittedName>
        <fullName evidence="3">Maleylpyruvate isomerase family mycothiol-dependent enzyme</fullName>
    </submittedName>
</protein>
<feature type="domain" description="Mycothiol-dependent maleylpyruvate isomerase metal-binding" evidence="2">
    <location>
        <begin position="19"/>
        <end position="133"/>
    </location>
</feature>
<dbReference type="GO" id="GO:0016853">
    <property type="term" value="F:isomerase activity"/>
    <property type="evidence" value="ECO:0007669"/>
    <property type="project" value="UniProtKB-KW"/>
</dbReference>
<dbReference type="InterPro" id="IPR010872">
    <property type="entry name" value="MDMPI_C-term_domain"/>
</dbReference>
<keyword evidence="3" id="KW-0413">Isomerase</keyword>
<evidence type="ECO:0000313" key="4">
    <source>
        <dbReference type="Proteomes" id="UP001500979"/>
    </source>
</evidence>
<evidence type="ECO:0000259" key="1">
    <source>
        <dbReference type="Pfam" id="PF07398"/>
    </source>
</evidence>
<evidence type="ECO:0000259" key="2">
    <source>
        <dbReference type="Pfam" id="PF11716"/>
    </source>
</evidence>
<dbReference type="InterPro" id="IPR024344">
    <property type="entry name" value="MDMPI_metal-binding"/>
</dbReference>
<dbReference type="PANTHER" id="PTHR40758">
    <property type="entry name" value="CONSERVED PROTEIN"/>
    <property type="match status" value="1"/>
</dbReference>
<dbReference type="PANTHER" id="PTHR40758:SF1">
    <property type="entry name" value="CONSERVED PROTEIN"/>
    <property type="match status" value="1"/>
</dbReference>
<proteinExistence type="predicted"/>
<comment type="caution">
    <text evidence="3">The sequence shown here is derived from an EMBL/GenBank/DDBJ whole genome shotgun (WGS) entry which is preliminary data.</text>
</comment>